<evidence type="ECO:0000256" key="2">
    <source>
        <dbReference type="ARBA" id="ARBA00022840"/>
    </source>
</evidence>
<evidence type="ECO:0000259" key="4">
    <source>
        <dbReference type="PROSITE" id="PS50011"/>
    </source>
</evidence>
<dbReference type="PROSITE" id="PS00108">
    <property type="entry name" value="PROTEIN_KINASE_ST"/>
    <property type="match status" value="1"/>
</dbReference>
<feature type="domain" description="Protein kinase" evidence="4">
    <location>
        <begin position="386"/>
        <end position="697"/>
    </location>
</feature>
<proteinExistence type="predicted"/>
<feature type="transmembrane region" description="Helical" evidence="3">
    <location>
        <begin position="135"/>
        <end position="153"/>
    </location>
</feature>
<dbReference type="PROSITE" id="PS50011">
    <property type="entry name" value="PROTEIN_KINASE_DOM"/>
    <property type="match status" value="1"/>
</dbReference>
<dbReference type="Gene3D" id="1.10.510.10">
    <property type="entry name" value="Transferase(Phosphotransferase) domain 1"/>
    <property type="match status" value="1"/>
</dbReference>
<dbReference type="KEGG" id="sazo:D1868_03865"/>
<dbReference type="CDD" id="cd14014">
    <property type="entry name" value="STKc_PknB_like"/>
    <property type="match status" value="1"/>
</dbReference>
<keyword evidence="3" id="KW-1133">Transmembrane helix</keyword>
<keyword evidence="1" id="KW-0547">Nucleotide-binding</keyword>
<dbReference type="PROSITE" id="PS00107">
    <property type="entry name" value="PROTEIN_KINASE_ATP"/>
    <property type="match status" value="1"/>
</dbReference>
<accession>A0A650CMW6</accession>
<dbReference type="Gene3D" id="3.30.200.20">
    <property type="entry name" value="Phosphorylase Kinase, domain 1"/>
    <property type="match status" value="1"/>
</dbReference>
<dbReference type="SUPFAM" id="SSF56112">
    <property type="entry name" value="Protein kinase-like (PK-like)"/>
    <property type="match status" value="1"/>
</dbReference>
<dbReference type="RefSeq" id="WP_156005729.1">
    <property type="nucleotide sequence ID" value="NZ_CP045483.1"/>
</dbReference>
<gene>
    <name evidence="5" type="ORF">D1868_03865</name>
</gene>
<feature type="transmembrane region" description="Helical" evidence="3">
    <location>
        <begin position="202"/>
        <end position="220"/>
    </location>
</feature>
<name>A0A650CMW6_9CREN</name>
<dbReference type="Pfam" id="PF00069">
    <property type="entry name" value="Pkinase"/>
    <property type="match status" value="1"/>
</dbReference>
<dbReference type="GO" id="GO:0005737">
    <property type="term" value="C:cytoplasm"/>
    <property type="evidence" value="ECO:0007669"/>
    <property type="project" value="TreeGrafter"/>
</dbReference>
<reference evidence="5 6" key="1">
    <citation type="submission" date="2019-10" db="EMBL/GenBank/DDBJ databases">
        <title>Genome Sequences from Six Type Strain Members of the Archaeal Family Sulfolobaceae: Acidianus ambivalens, Acidianus infernus, Metallosphaera prunae, Stygiolobus azoricus, Sulfolobus metallicus, and Sulfurisphaera ohwakuensis.</title>
        <authorList>
            <person name="Counts J.A."/>
            <person name="Kelly R.M."/>
        </authorList>
    </citation>
    <scope>NUCLEOTIDE SEQUENCE [LARGE SCALE GENOMIC DNA]</scope>
    <source>
        <strain evidence="5 6">FC6</strain>
    </source>
</reference>
<organism evidence="5 6">
    <name type="scientific">Stygiolobus azoricus</name>
    <dbReference type="NCBI Taxonomy" id="41675"/>
    <lineage>
        <taxon>Archaea</taxon>
        <taxon>Thermoproteota</taxon>
        <taxon>Thermoprotei</taxon>
        <taxon>Sulfolobales</taxon>
        <taxon>Sulfolobaceae</taxon>
        <taxon>Stygiolobus</taxon>
    </lineage>
</organism>
<dbReference type="InterPro" id="IPR008271">
    <property type="entry name" value="Ser/Thr_kinase_AS"/>
</dbReference>
<dbReference type="InterPro" id="IPR000719">
    <property type="entry name" value="Prot_kinase_dom"/>
</dbReference>
<protein>
    <submittedName>
        <fullName evidence="5">Protein kinase</fullName>
    </submittedName>
</protein>
<dbReference type="SMART" id="SM00220">
    <property type="entry name" value="S_TKc"/>
    <property type="match status" value="1"/>
</dbReference>
<dbReference type="PANTHER" id="PTHR44167:SF31">
    <property type="entry name" value="PROTEIN CBG02007"/>
    <property type="match status" value="1"/>
</dbReference>
<evidence type="ECO:0000256" key="3">
    <source>
        <dbReference type="SAM" id="Phobius"/>
    </source>
</evidence>
<evidence type="ECO:0000313" key="5">
    <source>
        <dbReference type="EMBL" id="QGR19196.1"/>
    </source>
</evidence>
<dbReference type="GeneID" id="42798180"/>
<sequence length="706" mass="79739">MDLYRVSKMLIYLGALPIILYVIKGGSFTLGVSFIPPIVALGIRPSYRTLGIGLILSGLVFTLLASSVNVIGTLVPILGLIFSILSFKNKLSPLIGFVVVVLLSVFFHGFLLVSLLVSAGLIFSVYDRPFDPGGVFTLAIPYFVTQVLFLAFYSVYISPSLWALNLFGALSKYAYLAYAVVIITFVLYLMRKDYLIHGFTNIIISVVSVVVGSMLAYLFVSPISIMFGLSGSVSTSFVFSQQDLANIIIEAFKRKDLRLAEKVSSIYEGDLTEVYKKLVDMKLCIAVVKLPEFRPYKINYLEVDYKKVAECFFELKQVPTKDIVNYLRFVKEKDVDLAEKVGELALDISPSPKLVNIMKEIEVLKLDYLKYNWNPEVWIGKELYGYRITSYLGKGGSAYVLVGEKDSKKYAIKIPILMPPSTSSASYYDFVNEYSQLRDLSNRSENIVKFVDAKIDSFSLKKILSGDVLSYMKEPPILVMEYMEGGSAKSLMGDNNVYYSDQWWKIVAFIGYEVAKALKSIHEMGFVHLDVKPSNILFSKFPGRTGKEVFENLIKGEVKVKLSDLGSARKRGERFIQYTPEYCPLDQVEALFNDKGAEFYMDIYSLGATMYTLLTRQPFNPREVINLVNDAEQLYKQNKDPMPSIQKAKEFYVKFHESLTVEDVDKRLIELIRQMTSPDPEKRPSALEVYKRLGEIINSNEGNTST</sequence>
<dbReference type="AlphaFoldDB" id="A0A650CMW6"/>
<feature type="transmembrane region" description="Helical" evidence="3">
    <location>
        <begin position="94"/>
        <end position="123"/>
    </location>
</feature>
<keyword evidence="3" id="KW-0812">Transmembrane</keyword>
<keyword evidence="2" id="KW-0067">ATP-binding</keyword>
<dbReference type="EMBL" id="CP045483">
    <property type="protein sequence ID" value="QGR19196.1"/>
    <property type="molecule type" value="Genomic_DNA"/>
</dbReference>
<keyword evidence="5" id="KW-0808">Transferase</keyword>
<keyword evidence="6" id="KW-1185">Reference proteome</keyword>
<feature type="transmembrane region" description="Helical" evidence="3">
    <location>
        <begin position="12"/>
        <end position="42"/>
    </location>
</feature>
<keyword evidence="3" id="KW-0472">Membrane</keyword>
<evidence type="ECO:0000256" key="1">
    <source>
        <dbReference type="ARBA" id="ARBA00022741"/>
    </source>
</evidence>
<dbReference type="PANTHER" id="PTHR44167">
    <property type="entry name" value="OVARIAN-SPECIFIC SERINE/THREONINE-PROTEIN KINASE LOK-RELATED"/>
    <property type="match status" value="1"/>
</dbReference>
<dbReference type="InterPro" id="IPR011009">
    <property type="entry name" value="Kinase-like_dom_sf"/>
</dbReference>
<keyword evidence="5" id="KW-0418">Kinase</keyword>
<dbReference type="GO" id="GO:0005524">
    <property type="term" value="F:ATP binding"/>
    <property type="evidence" value="ECO:0007669"/>
    <property type="project" value="UniProtKB-KW"/>
</dbReference>
<dbReference type="OrthoDB" id="41005at2157"/>
<dbReference type="GO" id="GO:0004674">
    <property type="term" value="F:protein serine/threonine kinase activity"/>
    <property type="evidence" value="ECO:0007669"/>
    <property type="project" value="TreeGrafter"/>
</dbReference>
<dbReference type="Proteomes" id="UP000423396">
    <property type="component" value="Chromosome"/>
</dbReference>
<feature type="transmembrane region" description="Helical" evidence="3">
    <location>
        <begin position="173"/>
        <end position="190"/>
    </location>
</feature>
<feature type="transmembrane region" description="Helical" evidence="3">
    <location>
        <begin position="54"/>
        <end position="82"/>
    </location>
</feature>
<evidence type="ECO:0000313" key="6">
    <source>
        <dbReference type="Proteomes" id="UP000423396"/>
    </source>
</evidence>
<dbReference type="InterPro" id="IPR017441">
    <property type="entry name" value="Protein_kinase_ATP_BS"/>
</dbReference>